<gene>
    <name evidence="1" type="ORF">GCM10010307_47700</name>
</gene>
<dbReference type="Proteomes" id="UP001500151">
    <property type="component" value="Unassembled WGS sequence"/>
</dbReference>
<comment type="caution">
    <text evidence="1">The sequence shown here is derived from an EMBL/GenBank/DDBJ whole genome shotgun (WGS) entry which is preliminary data.</text>
</comment>
<organism evidence="1 2">
    <name type="scientific">Streptomyces vastus</name>
    <dbReference type="NCBI Taxonomy" id="285451"/>
    <lineage>
        <taxon>Bacteria</taxon>
        <taxon>Bacillati</taxon>
        <taxon>Actinomycetota</taxon>
        <taxon>Actinomycetes</taxon>
        <taxon>Kitasatosporales</taxon>
        <taxon>Streptomycetaceae</taxon>
        <taxon>Streptomyces</taxon>
    </lineage>
</organism>
<protein>
    <submittedName>
        <fullName evidence="1">Uncharacterized protein</fullName>
    </submittedName>
</protein>
<accession>A0ABN3R4Z4</accession>
<name>A0ABN3R4Z4_9ACTN</name>
<evidence type="ECO:0000313" key="1">
    <source>
        <dbReference type="EMBL" id="GAA2643674.1"/>
    </source>
</evidence>
<dbReference type="EMBL" id="BAAASJ010000045">
    <property type="protein sequence ID" value="GAA2643674.1"/>
    <property type="molecule type" value="Genomic_DNA"/>
</dbReference>
<evidence type="ECO:0000313" key="2">
    <source>
        <dbReference type="Proteomes" id="UP001500151"/>
    </source>
</evidence>
<reference evidence="1 2" key="1">
    <citation type="journal article" date="2019" name="Int. J. Syst. Evol. Microbiol.">
        <title>The Global Catalogue of Microorganisms (GCM) 10K type strain sequencing project: providing services to taxonomists for standard genome sequencing and annotation.</title>
        <authorList>
            <consortium name="The Broad Institute Genomics Platform"/>
            <consortium name="The Broad Institute Genome Sequencing Center for Infectious Disease"/>
            <person name="Wu L."/>
            <person name="Ma J."/>
        </authorList>
    </citation>
    <scope>NUCLEOTIDE SEQUENCE [LARGE SCALE GENOMIC DNA]</scope>
    <source>
        <strain evidence="1 2">JCM 4524</strain>
    </source>
</reference>
<proteinExistence type="predicted"/>
<sequence length="79" mass="8387">MKLCDLVVETGDSTATAPTLQKGSTLRGTERWPQPFAVTVQPSEAAPLERPRTARALGAGVLSACAVDCRPPRHYPKGV</sequence>
<keyword evidence="2" id="KW-1185">Reference proteome</keyword>